<sequence length="453" mass="49325">MKNRNRFLAAGVLVSLAGCGGGGSDDSVVSPPTNPGTPPPSSSYEHIVSATYFSSCGAITPQTDAMIIRHGSDGSAVAVYEADANGDIAIDYEDIATYTMLNVGYRNGEPYPRVHTYVNITADKIADRSIISKDIGDADACECNTVTLDISNVPVASPSANVIVSTTTARTVYEDGDLDDFVEVEVCRQGSDEWPAIALTLSNADEDVPEDYYTALVANYTFDETLVVDNAVLSRKVPITVSNNYEETNYSVRLSLRGRVDNVIYFGDNISEYDISALPSSIPMFENPTEMTTGIDVYNTEYGDFYDFDDSISIVSYTGAEVRLPSDNTATVDLPMMSYNLFAEQAMTFFTTESYDFSAVNADSVTLGYSARDADDKLVLFFSLTTSGQGSLDILDTLEADDVDFALDWDFDTEEPESGYMFIEARDVIGTDNYIESLGSDDVTSYGIVYFDF</sequence>
<reference evidence="1 2" key="1">
    <citation type="submission" date="2020-01" db="EMBL/GenBank/DDBJ databases">
        <authorList>
            <person name="Chen J."/>
            <person name="Zhu S."/>
            <person name="Yang J."/>
        </authorList>
    </citation>
    <scope>NUCLEOTIDE SEQUENCE [LARGE SCALE GENOMIC DNA]</scope>
    <source>
        <strain evidence="1 2">345S023</strain>
    </source>
</reference>
<dbReference type="Proteomes" id="UP000470213">
    <property type="component" value="Unassembled WGS sequence"/>
</dbReference>
<proteinExistence type="predicted"/>
<name>A0A7X5LLV0_9ALTE</name>
<dbReference type="AlphaFoldDB" id="A0A7X5LLV0"/>
<gene>
    <name evidence="1" type="ORF">GTH32_11175</name>
</gene>
<evidence type="ECO:0000313" key="1">
    <source>
        <dbReference type="EMBL" id="NDV91746.1"/>
    </source>
</evidence>
<keyword evidence="2" id="KW-1185">Reference proteome</keyword>
<dbReference type="PROSITE" id="PS51257">
    <property type="entry name" value="PROKAR_LIPOPROTEIN"/>
    <property type="match status" value="1"/>
</dbReference>
<accession>A0A7X5LLV0</accession>
<dbReference type="EMBL" id="JAAAWN010000013">
    <property type="protein sequence ID" value="NDV91746.1"/>
    <property type="molecule type" value="Genomic_DNA"/>
</dbReference>
<comment type="caution">
    <text evidence="1">The sequence shown here is derived from an EMBL/GenBank/DDBJ whole genome shotgun (WGS) entry which is preliminary data.</text>
</comment>
<dbReference type="RefSeq" id="WP_163085759.1">
    <property type="nucleotide sequence ID" value="NZ_JAAAWN010000013.1"/>
</dbReference>
<protein>
    <submittedName>
        <fullName evidence="1">Uncharacterized protein</fullName>
    </submittedName>
</protein>
<organism evidence="1 2">
    <name type="scientific">Alteromonas profundi</name>
    <dbReference type="NCBI Taxonomy" id="2696062"/>
    <lineage>
        <taxon>Bacteria</taxon>
        <taxon>Pseudomonadati</taxon>
        <taxon>Pseudomonadota</taxon>
        <taxon>Gammaproteobacteria</taxon>
        <taxon>Alteromonadales</taxon>
        <taxon>Alteromonadaceae</taxon>
        <taxon>Alteromonas/Salinimonas group</taxon>
        <taxon>Alteromonas</taxon>
    </lineage>
</organism>
<evidence type="ECO:0000313" key="2">
    <source>
        <dbReference type="Proteomes" id="UP000470213"/>
    </source>
</evidence>